<evidence type="ECO:0000256" key="8">
    <source>
        <dbReference type="ARBA" id="ARBA00022833"/>
    </source>
</evidence>
<dbReference type="Gene3D" id="3.50.30.50">
    <property type="entry name" value="Putative cyclase"/>
    <property type="match status" value="1"/>
</dbReference>
<comment type="catalytic activity">
    <reaction evidence="10">
        <text>N-formyl-L-kynurenine + H2O = L-kynurenine + formate + H(+)</text>
        <dbReference type="Rhea" id="RHEA:13009"/>
        <dbReference type="ChEBI" id="CHEBI:15377"/>
        <dbReference type="ChEBI" id="CHEBI:15378"/>
        <dbReference type="ChEBI" id="CHEBI:15740"/>
        <dbReference type="ChEBI" id="CHEBI:57959"/>
        <dbReference type="ChEBI" id="CHEBI:58629"/>
        <dbReference type="EC" id="3.5.1.9"/>
    </reaction>
</comment>
<accession>A0A3E0GXL1</accession>
<comment type="caution">
    <text evidence="12">The sequence shown here is derived from an EMBL/GenBank/DDBJ whole genome shotgun (WGS) entry which is preliminary data.</text>
</comment>
<evidence type="ECO:0000256" key="9">
    <source>
        <dbReference type="ARBA" id="ARBA00023079"/>
    </source>
</evidence>
<dbReference type="EMBL" id="QUNO01000021">
    <property type="protein sequence ID" value="REH32582.1"/>
    <property type="molecule type" value="Genomic_DNA"/>
</dbReference>
<dbReference type="GO" id="GO:0004061">
    <property type="term" value="F:arylformamidase activity"/>
    <property type="evidence" value="ECO:0007669"/>
    <property type="project" value="UniProtKB-EC"/>
</dbReference>
<dbReference type="PANTHER" id="PTHR31118:SF32">
    <property type="entry name" value="KYNURENINE FORMAMIDASE"/>
    <property type="match status" value="1"/>
</dbReference>
<name>A0A3E0GXL1_9PSEU</name>
<organism evidence="12 13">
    <name type="scientific">Kutzneria buriramensis</name>
    <dbReference type="NCBI Taxonomy" id="1045776"/>
    <lineage>
        <taxon>Bacteria</taxon>
        <taxon>Bacillati</taxon>
        <taxon>Actinomycetota</taxon>
        <taxon>Actinomycetes</taxon>
        <taxon>Pseudonocardiales</taxon>
        <taxon>Pseudonocardiaceae</taxon>
        <taxon>Kutzneria</taxon>
    </lineage>
</organism>
<dbReference type="GO" id="GO:0019441">
    <property type="term" value="P:L-tryptophan catabolic process to kynurenine"/>
    <property type="evidence" value="ECO:0007669"/>
    <property type="project" value="InterPro"/>
</dbReference>
<dbReference type="PANTHER" id="PTHR31118">
    <property type="entry name" value="CYCLASE-LIKE PROTEIN 2"/>
    <property type="match status" value="1"/>
</dbReference>
<evidence type="ECO:0000256" key="6">
    <source>
        <dbReference type="ARBA" id="ARBA00022723"/>
    </source>
</evidence>
<dbReference type="OrthoDB" id="7067800at2"/>
<evidence type="ECO:0000256" key="5">
    <source>
        <dbReference type="ARBA" id="ARBA00014889"/>
    </source>
</evidence>
<sequence length="209" mass="22193">MASVLIDVTLAIRPDMPHWPGSTSPVCEWETRLDRGEESDASKWTLSAHQGTHVDAPSHFIPGAAGIEDIPLDVLCGPVHVLGIPDDSPIRADHVAEIPAGVERVLFRTTNSTAGRLFREFDPGYVAVSAQAAEALVARGIRLVGIDYLSVECFGANDFPAHHTLLGAGVPIIEGLDLAAAPPGPYELTCLPIRLTDAEAAPARVVLTR</sequence>
<keyword evidence="7" id="KW-0378">Hydrolase</keyword>
<dbReference type="EC" id="3.5.1.9" evidence="4"/>
<evidence type="ECO:0000313" key="13">
    <source>
        <dbReference type="Proteomes" id="UP000256269"/>
    </source>
</evidence>
<evidence type="ECO:0000256" key="10">
    <source>
        <dbReference type="ARBA" id="ARBA00048496"/>
    </source>
</evidence>
<dbReference type="FunFam" id="3.50.30.50:FF:000001">
    <property type="entry name" value="Kynurenine formamidase"/>
    <property type="match status" value="1"/>
</dbReference>
<keyword evidence="9" id="KW-0823">Tryptophan catabolism</keyword>
<evidence type="ECO:0000256" key="2">
    <source>
        <dbReference type="ARBA" id="ARBA00002204"/>
    </source>
</evidence>
<evidence type="ECO:0000256" key="3">
    <source>
        <dbReference type="ARBA" id="ARBA00011738"/>
    </source>
</evidence>
<proteinExistence type="predicted"/>
<reference evidence="12 13" key="1">
    <citation type="submission" date="2018-08" db="EMBL/GenBank/DDBJ databases">
        <title>Genomic Encyclopedia of Archaeal and Bacterial Type Strains, Phase II (KMG-II): from individual species to whole genera.</title>
        <authorList>
            <person name="Goeker M."/>
        </authorList>
    </citation>
    <scope>NUCLEOTIDE SEQUENCE [LARGE SCALE GENOMIC DNA]</scope>
    <source>
        <strain evidence="12 13">DSM 45791</strain>
    </source>
</reference>
<comment type="cofactor">
    <cofactor evidence="1">
        <name>Zn(2+)</name>
        <dbReference type="ChEBI" id="CHEBI:29105"/>
    </cofactor>
</comment>
<evidence type="ECO:0000313" key="12">
    <source>
        <dbReference type="EMBL" id="REH32582.1"/>
    </source>
</evidence>
<evidence type="ECO:0000256" key="1">
    <source>
        <dbReference type="ARBA" id="ARBA00001947"/>
    </source>
</evidence>
<protein>
    <recommendedName>
        <fullName evidence="5">Kynurenine formamidase</fullName>
        <ecNumber evidence="4">3.5.1.9</ecNumber>
    </recommendedName>
</protein>
<gene>
    <name evidence="12" type="ORF">BCF44_121131</name>
</gene>
<dbReference type="Proteomes" id="UP000256269">
    <property type="component" value="Unassembled WGS sequence"/>
</dbReference>
<evidence type="ECO:0000256" key="4">
    <source>
        <dbReference type="ARBA" id="ARBA00012930"/>
    </source>
</evidence>
<comment type="function">
    <text evidence="2">Catalyzes the hydrolysis of N-formyl-L-kynurenine to L-kynurenine, the second step in the kynurenine pathway of tryptophan degradation.</text>
</comment>
<keyword evidence="6" id="KW-0479">Metal-binding</keyword>
<dbReference type="GO" id="GO:0046872">
    <property type="term" value="F:metal ion binding"/>
    <property type="evidence" value="ECO:0007669"/>
    <property type="project" value="UniProtKB-KW"/>
</dbReference>
<comment type="pathway">
    <text evidence="11">Amino-acid degradation; L-tryptophan degradation via kynurenine pathway; L-kynurenine from L-tryptophan: step 2/2.</text>
</comment>
<dbReference type="InterPro" id="IPR037175">
    <property type="entry name" value="KFase_sf"/>
</dbReference>
<evidence type="ECO:0000256" key="7">
    <source>
        <dbReference type="ARBA" id="ARBA00022801"/>
    </source>
</evidence>
<dbReference type="InterPro" id="IPR007325">
    <property type="entry name" value="KFase/CYL"/>
</dbReference>
<keyword evidence="13" id="KW-1185">Reference proteome</keyword>
<dbReference type="AlphaFoldDB" id="A0A3E0GXL1"/>
<dbReference type="SUPFAM" id="SSF102198">
    <property type="entry name" value="Putative cyclase"/>
    <property type="match status" value="1"/>
</dbReference>
<evidence type="ECO:0000256" key="11">
    <source>
        <dbReference type="ARBA" id="ARBA00060547"/>
    </source>
</evidence>
<comment type="subunit">
    <text evidence="3">Homodimer.</text>
</comment>
<keyword evidence="8" id="KW-0862">Zinc</keyword>
<dbReference type="Pfam" id="PF04199">
    <property type="entry name" value="Cyclase"/>
    <property type="match status" value="1"/>
</dbReference>